<dbReference type="OrthoDB" id="4733322at2759"/>
<name>A0A9P8RL92_9PEZI</name>
<dbReference type="GeneID" id="70125578"/>
<protein>
    <submittedName>
        <fullName evidence="1">Uncharacterized protein</fullName>
    </submittedName>
</protein>
<gene>
    <name evidence="1" type="ORF">BKA67DRAFT_400420</name>
</gene>
<proteinExistence type="predicted"/>
<reference evidence="1" key="1">
    <citation type="journal article" date="2021" name="Nat. Commun.">
        <title>Genetic determinants of endophytism in the Arabidopsis root mycobiome.</title>
        <authorList>
            <person name="Mesny F."/>
            <person name="Miyauchi S."/>
            <person name="Thiergart T."/>
            <person name="Pickel B."/>
            <person name="Atanasova L."/>
            <person name="Karlsson M."/>
            <person name="Huettel B."/>
            <person name="Barry K.W."/>
            <person name="Haridas S."/>
            <person name="Chen C."/>
            <person name="Bauer D."/>
            <person name="Andreopoulos W."/>
            <person name="Pangilinan J."/>
            <person name="LaButti K."/>
            <person name="Riley R."/>
            <person name="Lipzen A."/>
            <person name="Clum A."/>
            <person name="Drula E."/>
            <person name="Henrissat B."/>
            <person name="Kohler A."/>
            <person name="Grigoriev I.V."/>
            <person name="Martin F.M."/>
            <person name="Hacquard S."/>
        </authorList>
    </citation>
    <scope>NUCLEOTIDE SEQUENCE</scope>
    <source>
        <strain evidence="1">MPI-SDFR-AT-0073</strain>
    </source>
</reference>
<dbReference type="Proteomes" id="UP000758603">
    <property type="component" value="Unassembled WGS sequence"/>
</dbReference>
<evidence type="ECO:0000313" key="1">
    <source>
        <dbReference type="EMBL" id="KAH6647896.1"/>
    </source>
</evidence>
<dbReference type="RefSeq" id="XP_045954408.1">
    <property type="nucleotide sequence ID" value="XM_046096686.1"/>
</dbReference>
<organism evidence="1 2">
    <name type="scientific">Truncatella angustata</name>
    <dbReference type="NCBI Taxonomy" id="152316"/>
    <lineage>
        <taxon>Eukaryota</taxon>
        <taxon>Fungi</taxon>
        <taxon>Dikarya</taxon>
        <taxon>Ascomycota</taxon>
        <taxon>Pezizomycotina</taxon>
        <taxon>Sordariomycetes</taxon>
        <taxon>Xylariomycetidae</taxon>
        <taxon>Amphisphaeriales</taxon>
        <taxon>Sporocadaceae</taxon>
        <taxon>Truncatella</taxon>
    </lineage>
</organism>
<sequence>MCRRVFTHRMHHDVRQPMTIPHGVCGARAGIYANPLRTVYHRCELSIRKHAHAWVLNLPIRDCEFHSCCIVLEDFIPCEEGESELLGDGFEPELCLHFALEHRHEQLEMWCLGGPCDSRTCVRAMCNVEPVVTWRELDEIEYEDNWDPEYNRGEEARARWEQRLFTHMERLNILMADQAIHIAVLHDIMRGQSADSTALATAARNTLRVKDKVKLRLYSIAHELTWARH</sequence>
<dbReference type="AlphaFoldDB" id="A0A9P8RL92"/>
<comment type="caution">
    <text evidence="1">The sequence shown here is derived from an EMBL/GenBank/DDBJ whole genome shotgun (WGS) entry which is preliminary data.</text>
</comment>
<accession>A0A9P8RL92</accession>
<keyword evidence="2" id="KW-1185">Reference proteome</keyword>
<evidence type="ECO:0000313" key="2">
    <source>
        <dbReference type="Proteomes" id="UP000758603"/>
    </source>
</evidence>
<dbReference type="EMBL" id="JAGPXC010000008">
    <property type="protein sequence ID" value="KAH6647896.1"/>
    <property type="molecule type" value="Genomic_DNA"/>
</dbReference>